<feature type="domain" description="C-type lectin" evidence="5">
    <location>
        <begin position="261"/>
        <end position="382"/>
    </location>
</feature>
<dbReference type="KEGG" id="gtt:GUITHDRAFT_156265"/>
<keyword evidence="2" id="KW-0176">Collagen</keyword>
<dbReference type="RefSeq" id="XP_005819630.1">
    <property type="nucleotide sequence ID" value="XM_005819573.1"/>
</dbReference>
<reference evidence="6 8" key="1">
    <citation type="journal article" date="2012" name="Nature">
        <title>Algal genomes reveal evolutionary mosaicism and the fate of nucleomorphs.</title>
        <authorList>
            <consortium name="DOE Joint Genome Institute"/>
            <person name="Curtis B.A."/>
            <person name="Tanifuji G."/>
            <person name="Burki F."/>
            <person name="Gruber A."/>
            <person name="Irimia M."/>
            <person name="Maruyama S."/>
            <person name="Arias M.C."/>
            <person name="Ball S.G."/>
            <person name="Gile G.H."/>
            <person name="Hirakawa Y."/>
            <person name="Hopkins J.F."/>
            <person name="Kuo A."/>
            <person name="Rensing S.A."/>
            <person name="Schmutz J."/>
            <person name="Symeonidi A."/>
            <person name="Elias M."/>
            <person name="Eveleigh R.J."/>
            <person name="Herman E.K."/>
            <person name="Klute M.J."/>
            <person name="Nakayama T."/>
            <person name="Obornik M."/>
            <person name="Reyes-Prieto A."/>
            <person name="Armbrust E.V."/>
            <person name="Aves S.J."/>
            <person name="Beiko R.G."/>
            <person name="Coutinho P."/>
            <person name="Dacks J.B."/>
            <person name="Durnford D.G."/>
            <person name="Fast N.M."/>
            <person name="Green B.R."/>
            <person name="Grisdale C.J."/>
            <person name="Hempel F."/>
            <person name="Henrissat B."/>
            <person name="Hoppner M.P."/>
            <person name="Ishida K."/>
            <person name="Kim E."/>
            <person name="Koreny L."/>
            <person name="Kroth P.G."/>
            <person name="Liu Y."/>
            <person name="Malik S.B."/>
            <person name="Maier U.G."/>
            <person name="McRose D."/>
            <person name="Mock T."/>
            <person name="Neilson J.A."/>
            <person name="Onodera N.T."/>
            <person name="Poole A.M."/>
            <person name="Pritham E.J."/>
            <person name="Richards T.A."/>
            <person name="Rocap G."/>
            <person name="Roy S.W."/>
            <person name="Sarai C."/>
            <person name="Schaack S."/>
            <person name="Shirato S."/>
            <person name="Slamovits C.H."/>
            <person name="Spencer D.F."/>
            <person name="Suzuki S."/>
            <person name="Worden A.Z."/>
            <person name="Zauner S."/>
            <person name="Barry K."/>
            <person name="Bell C."/>
            <person name="Bharti A.K."/>
            <person name="Crow J.A."/>
            <person name="Grimwood J."/>
            <person name="Kramer R."/>
            <person name="Lindquist E."/>
            <person name="Lucas S."/>
            <person name="Salamov A."/>
            <person name="McFadden G.I."/>
            <person name="Lane C.E."/>
            <person name="Keeling P.J."/>
            <person name="Gray M.W."/>
            <person name="Grigoriev I.V."/>
            <person name="Archibald J.M."/>
        </authorList>
    </citation>
    <scope>NUCLEOTIDE SEQUENCE</scope>
    <source>
        <strain evidence="6 8">CCMP2712</strain>
    </source>
</reference>
<dbReference type="EMBL" id="JH993178">
    <property type="protein sequence ID" value="EKX32650.1"/>
    <property type="molecule type" value="Genomic_DNA"/>
</dbReference>
<protein>
    <recommendedName>
        <fullName evidence="5">C-type lectin domain-containing protein</fullName>
    </recommendedName>
</protein>
<dbReference type="PROSITE" id="PS50041">
    <property type="entry name" value="C_TYPE_LECTIN_2"/>
    <property type="match status" value="1"/>
</dbReference>
<reference evidence="8" key="2">
    <citation type="submission" date="2012-11" db="EMBL/GenBank/DDBJ databases">
        <authorList>
            <person name="Kuo A."/>
            <person name="Curtis B.A."/>
            <person name="Tanifuji G."/>
            <person name="Burki F."/>
            <person name="Gruber A."/>
            <person name="Irimia M."/>
            <person name="Maruyama S."/>
            <person name="Arias M.C."/>
            <person name="Ball S.G."/>
            <person name="Gile G.H."/>
            <person name="Hirakawa Y."/>
            <person name="Hopkins J.F."/>
            <person name="Rensing S.A."/>
            <person name="Schmutz J."/>
            <person name="Symeonidi A."/>
            <person name="Elias M."/>
            <person name="Eveleigh R.J."/>
            <person name="Herman E.K."/>
            <person name="Klute M.J."/>
            <person name="Nakayama T."/>
            <person name="Obornik M."/>
            <person name="Reyes-Prieto A."/>
            <person name="Armbrust E.V."/>
            <person name="Aves S.J."/>
            <person name="Beiko R.G."/>
            <person name="Coutinho P."/>
            <person name="Dacks J.B."/>
            <person name="Durnford D.G."/>
            <person name="Fast N.M."/>
            <person name="Green B.R."/>
            <person name="Grisdale C."/>
            <person name="Hempe F."/>
            <person name="Henrissat B."/>
            <person name="Hoppner M.P."/>
            <person name="Ishida K.-I."/>
            <person name="Kim E."/>
            <person name="Koreny L."/>
            <person name="Kroth P.G."/>
            <person name="Liu Y."/>
            <person name="Malik S.-B."/>
            <person name="Maier U.G."/>
            <person name="McRose D."/>
            <person name="Mock T."/>
            <person name="Neilson J.A."/>
            <person name="Onodera N.T."/>
            <person name="Poole A.M."/>
            <person name="Pritham E.J."/>
            <person name="Richards T.A."/>
            <person name="Rocap G."/>
            <person name="Roy S.W."/>
            <person name="Sarai C."/>
            <person name="Schaack S."/>
            <person name="Shirato S."/>
            <person name="Slamovits C.H."/>
            <person name="Spencer D.F."/>
            <person name="Suzuki S."/>
            <person name="Worden A.Z."/>
            <person name="Zauner S."/>
            <person name="Barry K."/>
            <person name="Bell C."/>
            <person name="Bharti A.K."/>
            <person name="Crow J.A."/>
            <person name="Grimwood J."/>
            <person name="Kramer R."/>
            <person name="Lindquist E."/>
            <person name="Lucas S."/>
            <person name="Salamov A."/>
            <person name="McFadden G.I."/>
            <person name="Lane C.E."/>
            <person name="Keeling P.J."/>
            <person name="Gray M.W."/>
            <person name="Grigoriev I.V."/>
            <person name="Archibald J.M."/>
        </authorList>
    </citation>
    <scope>NUCLEOTIDE SEQUENCE</scope>
    <source>
        <strain evidence="8">CCMP2712</strain>
    </source>
</reference>
<proteinExistence type="predicted"/>
<dbReference type="CDD" id="cd00037">
    <property type="entry name" value="CLECT"/>
    <property type="match status" value="1"/>
</dbReference>
<evidence type="ECO:0000256" key="1">
    <source>
        <dbReference type="ARBA" id="ARBA00022837"/>
    </source>
</evidence>
<gene>
    <name evidence="6" type="ORF">GUITHDRAFT_156265</name>
</gene>
<dbReference type="STRING" id="905079.L1I9X4"/>
<reference evidence="7" key="3">
    <citation type="submission" date="2016-03" db="UniProtKB">
        <authorList>
            <consortium name="EnsemblProtists"/>
        </authorList>
    </citation>
    <scope>IDENTIFICATION</scope>
</reference>
<feature type="compositionally biased region" description="Low complexity" evidence="4">
    <location>
        <begin position="147"/>
        <end position="183"/>
    </location>
</feature>
<evidence type="ECO:0000256" key="4">
    <source>
        <dbReference type="SAM" id="MobiDB-lite"/>
    </source>
</evidence>
<dbReference type="InterPro" id="IPR001304">
    <property type="entry name" value="C-type_lectin-like"/>
</dbReference>
<dbReference type="AlphaFoldDB" id="L1I9X4"/>
<dbReference type="InterPro" id="IPR018378">
    <property type="entry name" value="C-type_lectin_CS"/>
</dbReference>
<dbReference type="InterPro" id="IPR008160">
    <property type="entry name" value="Collagen"/>
</dbReference>
<evidence type="ECO:0000256" key="3">
    <source>
        <dbReference type="ARBA" id="ARBA00023157"/>
    </source>
</evidence>
<feature type="compositionally biased region" description="Low complexity" evidence="4">
    <location>
        <begin position="230"/>
        <end position="240"/>
    </location>
</feature>
<evidence type="ECO:0000313" key="8">
    <source>
        <dbReference type="Proteomes" id="UP000011087"/>
    </source>
</evidence>
<evidence type="ECO:0000256" key="2">
    <source>
        <dbReference type="ARBA" id="ARBA00023119"/>
    </source>
</evidence>
<dbReference type="Pfam" id="PF01391">
    <property type="entry name" value="Collagen"/>
    <property type="match status" value="1"/>
</dbReference>
<dbReference type="GeneID" id="17289376"/>
<dbReference type="OrthoDB" id="441660at2759"/>
<dbReference type="Proteomes" id="UP000011087">
    <property type="component" value="Unassembled WGS sequence"/>
</dbReference>
<name>L1I9X4_GUITC</name>
<dbReference type="PaxDb" id="55529-EKX32650"/>
<evidence type="ECO:0000313" key="7">
    <source>
        <dbReference type="EnsemblProtists" id="EKX32650"/>
    </source>
</evidence>
<accession>L1I9X4</accession>
<dbReference type="InterPro" id="IPR016187">
    <property type="entry name" value="CTDL_fold"/>
</dbReference>
<keyword evidence="8" id="KW-1185">Reference proteome</keyword>
<organism evidence="6">
    <name type="scientific">Guillardia theta (strain CCMP2712)</name>
    <name type="common">Cryptophyte</name>
    <dbReference type="NCBI Taxonomy" id="905079"/>
    <lineage>
        <taxon>Eukaryota</taxon>
        <taxon>Cryptophyceae</taxon>
        <taxon>Pyrenomonadales</taxon>
        <taxon>Geminigeraceae</taxon>
        <taxon>Guillardia</taxon>
    </lineage>
</organism>
<dbReference type="PANTHER" id="PTHR24637">
    <property type="entry name" value="COLLAGEN"/>
    <property type="match status" value="1"/>
</dbReference>
<dbReference type="SMART" id="SM00034">
    <property type="entry name" value="CLECT"/>
    <property type="match status" value="1"/>
</dbReference>
<dbReference type="EnsemblProtists" id="EKX32650">
    <property type="protein sequence ID" value="EKX32650"/>
    <property type="gene ID" value="GUITHDRAFT_156265"/>
</dbReference>
<evidence type="ECO:0000313" key="6">
    <source>
        <dbReference type="EMBL" id="EKX32650.1"/>
    </source>
</evidence>
<dbReference type="Pfam" id="PF00059">
    <property type="entry name" value="Lectin_C"/>
    <property type="match status" value="1"/>
</dbReference>
<feature type="region of interest" description="Disordered" evidence="4">
    <location>
        <begin position="127"/>
        <end position="250"/>
    </location>
</feature>
<dbReference type="InterPro" id="IPR016186">
    <property type="entry name" value="C-type_lectin-like/link_sf"/>
</dbReference>
<dbReference type="SUPFAM" id="SSF56436">
    <property type="entry name" value="C-type lectin-like"/>
    <property type="match status" value="1"/>
</dbReference>
<keyword evidence="1" id="KW-0106">Calcium</keyword>
<dbReference type="Gene3D" id="3.10.100.10">
    <property type="entry name" value="Mannose-Binding Protein A, subunit A"/>
    <property type="match status" value="1"/>
</dbReference>
<dbReference type="OMA" id="NDRPCEV"/>
<dbReference type="eggNOG" id="KOG3544">
    <property type="taxonomic scope" value="Eukaryota"/>
</dbReference>
<dbReference type="HOGENOM" id="CLU_697280_0_0_1"/>
<dbReference type="PROSITE" id="PS00615">
    <property type="entry name" value="C_TYPE_LECTIN_1"/>
    <property type="match status" value="1"/>
</dbReference>
<evidence type="ECO:0000259" key="5">
    <source>
        <dbReference type="PROSITE" id="PS50041"/>
    </source>
</evidence>
<keyword evidence="3" id="KW-1015">Disulfide bond</keyword>
<sequence>MTPFHSVKQTVLVDPGYASWLKTLSGPVDYQTGKEYDDKFESQSMSHVGISHLLPGALPSMKKIGDMQGADFAADVTARIATPVDTEEINELPLKLQKISKLVQNEKTYVDDLQKIVDAHSLPDPESIVVHVGQRGPRGARGPRGPRGPTGDQGTKGPTGPQGPQGEQGRRGIQGPQGEQGETGPPGPKGRQGLPGLKGPRGTEGIEGPEGEEGQPGPNGETGPPGPQGPNGMNGMQGNPGLTGPQGLPGDGKRIVCMKIFGDRCFSMVQGSTNYGTAASNCKNWGGSVASVRDQSEWNWMLSMFSTQFWIGMQLVSSPSGDISNDWKFDDETSNKFANTLWAPGEPNGWRNCGYRCEPCAISTGNRLNDITCSASAAYVCVRQLDAAAMASIKKD</sequence>